<evidence type="ECO:0000256" key="1">
    <source>
        <dbReference type="SAM" id="Phobius"/>
    </source>
</evidence>
<name>A0A497JGC2_9ARCH</name>
<keyword evidence="1" id="KW-1133">Transmembrane helix</keyword>
<dbReference type="Proteomes" id="UP000277633">
    <property type="component" value="Unassembled WGS sequence"/>
</dbReference>
<feature type="transmembrane region" description="Helical" evidence="1">
    <location>
        <begin position="59"/>
        <end position="75"/>
    </location>
</feature>
<keyword evidence="1" id="KW-0812">Transmembrane</keyword>
<protein>
    <submittedName>
        <fullName evidence="2">Uncharacterized protein</fullName>
    </submittedName>
</protein>
<organism evidence="2 3">
    <name type="scientific">Candidatus Iainarchaeum sp</name>
    <dbReference type="NCBI Taxonomy" id="3101447"/>
    <lineage>
        <taxon>Archaea</taxon>
        <taxon>Candidatus Iainarchaeota</taxon>
        <taxon>Candidatus Iainarchaeia</taxon>
        <taxon>Candidatus Iainarchaeales</taxon>
        <taxon>Candidatus Iainarchaeaceae</taxon>
        <taxon>Candidatus Iainarchaeum</taxon>
    </lineage>
</organism>
<proteinExistence type="predicted"/>
<keyword evidence="1" id="KW-0472">Membrane</keyword>
<gene>
    <name evidence="2" type="ORF">DRO07_01010</name>
</gene>
<dbReference type="EMBL" id="QMWO01000023">
    <property type="protein sequence ID" value="RLG70086.1"/>
    <property type="molecule type" value="Genomic_DNA"/>
</dbReference>
<evidence type="ECO:0000313" key="2">
    <source>
        <dbReference type="EMBL" id="RLG70086.1"/>
    </source>
</evidence>
<comment type="caution">
    <text evidence="2">The sequence shown here is derived from an EMBL/GenBank/DDBJ whole genome shotgun (WGS) entry which is preliminary data.</text>
</comment>
<sequence length="96" mass="10672">MGEEEKKEEKTTGNRIDGILQKALDRVSKGISTFAASIFFVLAVGIFIGVYVASREPQYIYMAIGAPAVLGLISYYNRDIAAALFFFFLVFFLFIA</sequence>
<reference evidence="2 3" key="1">
    <citation type="submission" date="2018-06" db="EMBL/GenBank/DDBJ databases">
        <title>Extensive metabolic versatility and redundancy in microbially diverse, dynamic hydrothermal sediments.</title>
        <authorList>
            <person name="Dombrowski N."/>
            <person name="Teske A."/>
            <person name="Baker B.J."/>
        </authorList>
    </citation>
    <scope>NUCLEOTIDE SEQUENCE [LARGE SCALE GENOMIC DNA]</scope>
    <source>
        <strain evidence="2">B9_G13</strain>
    </source>
</reference>
<dbReference type="AlphaFoldDB" id="A0A497JGC2"/>
<accession>A0A497JGC2</accession>
<feature type="transmembrane region" description="Helical" evidence="1">
    <location>
        <begin position="80"/>
        <end position="95"/>
    </location>
</feature>
<feature type="transmembrane region" description="Helical" evidence="1">
    <location>
        <begin position="31"/>
        <end position="53"/>
    </location>
</feature>
<evidence type="ECO:0000313" key="3">
    <source>
        <dbReference type="Proteomes" id="UP000277633"/>
    </source>
</evidence>